<dbReference type="Proteomes" id="UP000054270">
    <property type="component" value="Unassembled WGS sequence"/>
</dbReference>
<dbReference type="STRING" id="945553.A0A0D2N6B9"/>
<reference evidence="2" key="1">
    <citation type="submission" date="2014-04" db="EMBL/GenBank/DDBJ databases">
        <title>Evolutionary Origins and Diversification of the Mycorrhizal Mutualists.</title>
        <authorList>
            <consortium name="DOE Joint Genome Institute"/>
            <consortium name="Mycorrhizal Genomics Consortium"/>
            <person name="Kohler A."/>
            <person name="Kuo A."/>
            <person name="Nagy L.G."/>
            <person name="Floudas D."/>
            <person name="Copeland A."/>
            <person name="Barry K.W."/>
            <person name="Cichocki N."/>
            <person name="Veneault-Fourrey C."/>
            <person name="LaButti K."/>
            <person name="Lindquist E.A."/>
            <person name="Lipzen A."/>
            <person name="Lundell T."/>
            <person name="Morin E."/>
            <person name="Murat C."/>
            <person name="Riley R."/>
            <person name="Ohm R."/>
            <person name="Sun H."/>
            <person name="Tunlid A."/>
            <person name="Henrissat B."/>
            <person name="Grigoriev I.V."/>
            <person name="Hibbett D.S."/>
            <person name="Martin F."/>
        </authorList>
    </citation>
    <scope>NUCLEOTIDE SEQUENCE [LARGE SCALE GENOMIC DNA]</scope>
    <source>
        <strain evidence="2">FD-334 SS-4</strain>
    </source>
</reference>
<dbReference type="EMBL" id="KN817669">
    <property type="protein sequence ID" value="KJA14669.1"/>
    <property type="molecule type" value="Genomic_DNA"/>
</dbReference>
<protein>
    <submittedName>
        <fullName evidence="1">Uncharacterized protein</fullName>
    </submittedName>
</protein>
<gene>
    <name evidence="1" type="ORF">HYPSUDRAFT_102262</name>
</gene>
<sequence>EWQALVSAWLEFEKVSGYEGSRRLGSRSHPRTVADWIQRARSPAYCPEIKNIAAFAADFTAWWQNVQPAWRTESATDQMPHVEGNWEDIRCPGLNGLLSIIAALFFWGNAI</sequence>
<dbReference type="AlphaFoldDB" id="A0A0D2N6B9"/>
<name>A0A0D2N6B9_HYPSF</name>
<dbReference type="OrthoDB" id="3066350at2759"/>
<evidence type="ECO:0000313" key="1">
    <source>
        <dbReference type="EMBL" id="KJA14669.1"/>
    </source>
</evidence>
<evidence type="ECO:0000313" key="2">
    <source>
        <dbReference type="Proteomes" id="UP000054270"/>
    </source>
</evidence>
<keyword evidence="2" id="KW-1185">Reference proteome</keyword>
<organism evidence="1 2">
    <name type="scientific">Hypholoma sublateritium (strain FD-334 SS-4)</name>
    <dbReference type="NCBI Taxonomy" id="945553"/>
    <lineage>
        <taxon>Eukaryota</taxon>
        <taxon>Fungi</taxon>
        <taxon>Dikarya</taxon>
        <taxon>Basidiomycota</taxon>
        <taxon>Agaricomycotina</taxon>
        <taxon>Agaricomycetes</taxon>
        <taxon>Agaricomycetidae</taxon>
        <taxon>Agaricales</taxon>
        <taxon>Agaricineae</taxon>
        <taxon>Strophariaceae</taxon>
        <taxon>Hypholoma</taxon>
    </lineage>
</organism>
<accession>A0A0D2N6B9</accession>
<feature type="non-terminal residue" evidence="1">
    <location>
        <position position="111"/>
    </location>
</feature>
<feature type="non-terminal residue" evidence="1">
    <location>
        <position position="1"/>
    </location>
</feature>
<dbReference type="OMA" id="WIACARP"/>
<proteinExistence type="predicted"/>